<proteinExistence type="predicted"/>
<gene>
    <name evidence="2" type="ORF">PU560_06385</name>
</gene>
<evidence type="ECO:0000259" key="1">
    <source>
        <dbReference type="Pfam" id="PF23343"/>
    </source>
</evidence>
<protein>
    <recommendedName>
        <fullName evidence="1">Replication-associated protein ORF2/G2P domain-containing protein</fullName>
    </recommendedName>
</protein>
<dbReference type="Proteomes" id="UP001165561">
    <property type="component" value="Unassembled WGS sequence"/>
</dbReference>
<dbReference type="InterPro" id="IPR056906">
    <property type="entry name" value="ORF2/G2P_dom"/>
</dbReference>
<evidence type="ECO:0000313" key="3">
    <source>
        <dbReference type="Proteomes" id="UP001165561"/>
    </source>
</evidence>
<evidence type="ECO:0000313" key="2">
    <source>
        <dbReference type="EMBL" id="MDD9206099.1"/>
    </source>
</evidence>
<feature type="domain" description="Replication-associated protein ORF2/G2P" evidence="1">
    <location>
        <begin position="3"/>
        <end position="90"/>
    </location>
</feature>
<accession>A0ABT5TVU0</accession>
<comment type="caution">
    <text evidence="2">The sequence shown here is derived from an EMBL/GenBank/DDBJ whole genome shotgun (WGS) entry which is preliminary data.</text>
</comment>
<reference evidence="2" key="1">
    <citation type="submission" date="2023-02" db="EMBL/GenBank/DDBJ databases">
        <title>Georgenia sp.10Sc9-8, isolated from a soil sample collected from the Taklamakan desert.</title>
        <authorList>
            <person name="Liu S."/>
        </authorList>
    </citation>
    <scope>NUCLEOTIDE SEQUENCE</scope>
    <source>
        <strain evidence="2">10Sc9-8</strain>
    </source>
</reference>
<name>A0ABT5TVU0_9MICO</name>
<sequence length="161" mass="18305">MRADIASFFRDLRGELGRPFPYLWVPEWHKNHGLHVHFAVGKFIRHRLLARTWGRGWVGIDLIGDVPVGAGTLGESRKAAWYLSKYVAKAFAEDRSRLPGRHRYDVAQGYEPEKIEVWGRSADDAVGQVSQMFGSQPTFRWSSAEVEDWARPPALSVQWGG</sequence>
<organism evidence="2 3">
    <name type="scientific">Georgenia halotolerans</name>
    <dbReference type="NCBI Taxonomy" id="3028317"/>
    <lineage>
        <taxon>Bacteria</taxon>
        <taxon>Bacillati</taxon>
        <taxon>Actinomycetota</taxon>
        <taxon>Actinomycetes</taxon>
        <taxon>Micrococcales</taxon>
        <taxon>Bogoriellaceae</taxon>
        <taxon>Georgenia</taxon>
    </lineage>
</organism>
<dbReference type="Pfam" id="PF23343">
    <property type="entry name" value="REP_ORF2-G2P"/>
    <property type="match status" value="1"/>
</dbReference>
<dbReference type="EMBL" id="JARACI010000777">
    <property type="protein sequence ID" value="MDD9206099.1"/>
    <property type="molecule type" value="Genomic_DNA"/>
</dbReference>
<keyword evidence="3" id="KW-1185">Reference proteome</keyword>